<evidence type="ECO:0000313" key="1">
    <source>
        <dbReference type="EMBL" id="AAZ24037.1"/>
    </source>
</evidence>
<dbReference type="HOGENOM" id="CLU_2988855_0_0_6"/>
<organism evidence="1 2">
    <name type="scientific">Colwellia psychrerythraea (strain 34H / ATCC BAA-681)</name>
    <name type="common">Vibrio psychroerythus</name>
    <dbReference type="NCBI Taxonomy" id="167879"/>
    <lineage>
        <taxon>Bacteria</taxon>
        <taxon>Pseudomonadati</taxon>
        <taxon>Pseudomonadota</taxon>
        <taxon>Gammaproteobacteria</taxon>
        <taxon>Alteromonadales</taxon>
        <taxon>Colwelliaceae</taxon>
        <taxon>Colwellia</taxon>
    </lineage>
</organism>
<sequence length="57" mass="6791">MVIINIHKKYNHYTSKVYETYYFCLYDYNTSKSFVILKIVGNISISLKILLCKIVNH</sequence>
<dbReference type="Proteomes" id="UP000000547">
    <property type="component" value="Chromosome"/>
</dbReference>
<dbReference type="AlphaFoldDB" id="Q47UT2"/>
<dbReference type="KEGG" id="cps:CPS_4801"/>
<name>Q47UT2_COLP3</name>
<accession>Q47UT2</accession>
<reference evidence="1" key="1">
    <citation type="journal article" date="2005" name="Proc. Natl. Acad. Sci. U.S.A.">
        <title>The psychrophilic lifestyle as revealed by the genome sequence of Colwellia psychrerythraea 34H through genomic and proteomic analyses.</title>
        <authorList>
            <person name="Methe B.A."/>
            <person name="Nelson K.E."/>
            <person name="Deming J.W."/>
            <person name="Momen B."/>
            <person name="Melamud E."/>
            <person name="Zhang X."/>
            <person name="Moult J."/>
            <person name="Madupu R."/>
            <person name="Nelson W.C."/>
            <person name="Dodson R.J."/>
            <person name="Brinkac L.M."/>
            <person name="Daugherty S.C."/>
            <person name="Durkin A.S."/>
            <person name="DeBoy R.T."/>
            <person name="Kolonay J.F."/>
            <person name="Sullivan S.A."/>
            <person name="Zhou L."/>
            <person name="Davidsen T.M."/>
            <person name="Wu M."/>
            <person name="Huston A.L."/>
            <person name="Lewis M."/>
            <person name="Weaver B."/>
            <person name="Weidman J.F."/>
            <person name="Khouri H."/>
            <person name="Utterback T.R."/>
            <person name="Feldblyum T.V."/>
            <person name="Fraser C.M."/>
        </authorList>
    </citation>
    <scope>NUCLEOTIDE SEQUENCE [LARGE SCALE GENOMIC DNA]</scope>
    <source>
        <strain evidence="1">34H</strain>
    </source>
</reference>
<evidence type="ECO:0000313" key="2">
    <source>
        <dbReference type="Proteomes" id="UP000000547"/>
    </source>
</evidence>
<proteinExistence type="predicted"/>
<gene>
    <name evidence="1" type="ordered locus">CPS_4801</name>
</gene>
<dbReference type="EMBL" id="CP000083">
    <property type="protein sequence ID" value="AAZ24037.1"/>
    <property type="molecule type" value="Genomic_DNA"/>
</dbReference>
<protein>
    <submittedName>
        <fullName evidence="1">Uncharacterized protein</fullName>
    </submittedName>
</protein>